<proteinExistence type="predicted"/>
<evidence type="ECO:0000256" key="2">
    <source>
        <dbReference type="SAM" id="MobiDB-lite"/>
    </source>
</evidence>
<evidence type="ECO:0000313" key="4">
    <source>
        <dbReference type="Proteomes" id="UP000284178"/>
    </source>
</evidence>
<feature type="region of interest" description="Disordered" evidence="2">
    <location>
        <begin position="204"/>
        <end position="235"/>
    </location>
</feature>
<keyword evidence="1" id="KW-0175">Coiled coil</keyword>
<organism evidence="3 4">
    <name type="scientific">Holdemania filiformis</name>
    <dbReference type="NCBI Taxonomy" id="61171"/>
    <lineage>
        <taxon>Bacteria</taxon>
        <taxon>Bacillati</taxon>
        <taxon>Bacillota</taxon>
        <taxon>Erysipelotrichia</taxon>
        <taxon>Erysipelotrichales</taxon>
        <taxon>Erysipelotrichaceae</taxon>
        <taxon>Holdemania</taxon>
    </lineage>
</organism>
<dbReference type="InterPro" id="IPR009636">
    <property type="entry name" value="SCAF"/>
</dbReference>
<sequence length="235" mass="25392">MALNGLLSPACRDINARQATTAEWLRIYKLNRSQGGYMDFLKALFGDSALTFDQLASAIQEHNGKAENKEKQIKIGNIGDGSYVSSDKFKAKETELATANTTIKNLQGEIKKWDGVDVETLRTAAANWETKYTQDTAKIRTDSAVEIALMRAKAKNPKAARALLDESKIKLDGGKVLGLDDQLEALKKSDAYLFDVEAPAGADPAAGGFTPPAGGAPKGSEFNFGFTTLKDMPKQ</sequence>
<evidence type="ECO:0000256" key="1">
    <source>
        <dbReference type="SAM" id="Coils"/>
    </source>
</evidence>
<feature type="coiled-coil region" evidence="1">
    <location>
        <begin position="52"/>
        <end position="109"/>
    </location>
</feature>
<name>A0A412G6M3_9FIRM</name>
<dbReference type="AlphaFoldDB" id="A0A412G6M3"/>
<accession>A0A412G6M3</accession>
<keyword evidence="4" id="KW-1185">Reference proteome</keyword>
<comment type="caution">
    <text evidence="3">The sequence shown here is derived from an EMBL/GenBank/DDBJ whole genome shotgun (WGS) entry which is preliminary data.</text>
</comment>
<feature type="compositionally biased region" description="Low complexity" evidence="2">
    <location>
        <begin position="204"/>
        <end position="215"/>
    </location>
</feature>
<reference evidence="3 4" key="1">
    <citation type="submission" date="2018-08" db="EMBL/GenBank/DDBJ databases">
        <title>A genome reference for cultivated species of the human gut microbiota.</title>
        <authorList>
            <person name="Zou Y."/>
            <person name="Xue W."/>
            <person name="Luo G."/>
        </authorList>
    </citation>
    <scope>NUCLEOTIDE SEQUENCE [LARGE SCALE GENOMIC DNA]</scope>
    <source>
        <strain evidence="3 4">AF24-29</strain>
    </source>
</reference>
<protein>
    <submittedName>
        <fullName evidence="3">Uncharacterized protein</fullName>
    </submittedName>
</protein>
<dbReference type="Proteomes" id="UP000284178">
    <property type="component" value="Unassembled WGS sequence"/>
</dbReference>
<dbReference type="EMBL" id="QRUP01000001">
    <property type="protein sequence ID" value="RGR76886.1"/>
    <property type="molecule type" value="Genomic_DNA"/>
</dbReference>
<gene>
    <name evidence="3" type="ORF">DWY25_00920</name>
</gene>
<dbReference type="Pfam" id="PF06810">
    <property type="entry name" value="Phage_scaffold"/>
    <property type="match status" value="1"/>
</dbReference>
<evidence type="ECO:0000313" key="3">
    <source>
        <dbReference type="EMBL" id="RGR76886.1"/>
    </source>
</evidence>